<sequence length="286" mass="32831">MGILKKFLNFILVELLFLTIVYSDVMNDLSYTYPHNLNSKYALFKDQESILSLFEKERLKQPEKVDEFLRAFNSCFFTEDIPVPLGVRRPFIVIEGNNRQNRETVAKMLADTIGAKYLHVPPKCLVHLTTTFDKGSLIRNAFFALSLYASAFNVRQLLGIGTPVVMNGYWTEQASFVIGKIYKRPGDLPPPGSEIYDQPKDLMMPDMLVFLNYPYTQHSFIFTTRSPGFMPKTNQIYKRFYYPPVTIIDSSRGIDTTVSQIYREMRGLLGDSFDFSPAIPYTLGDI</sequence>
<dbReference type="InterPro" id="IPR027417">
    <property type="entry name" value="P-loop_NTPase"/>
</dbReference>
<proteinExistence type="predicted"/>
<dbReference type="EMBL" id="GEDC01007754">
    <property type="protein sequence ID" value="JAS29544.1"/>
    <property type="molecule type" value="Transcribed_RNA"/>
</dbReference>
<evidence type="ECO:0000256" key="1">
    <source>
        <dbReference type="SAM" id="SignalP"/>
    </source>
</evidence>
<organism evidence="2">
    <name type="scientific">Clastoptera arizonana</name>
    <name type="common">Arizona spittle bug</name>
    <dbReference type="NCBI Taxonomy" id="38151"/>
    <lineage>
        <taxon>Eukaryota</taxon>
        <taxon>Metazoa</taxon>
        <taxon>Ecdysozoa</taxon>
        <taxon>Arthropoda</taxon>
        <taxon>Hexapoda</taxon>
        <taxon>Insecta</taxon>
        <taxon>Pterygota</taxon>
        <taxon>Neoptera</taxon>
        <taxon>Paraneoptera</taxon>
        <taxon>Hemiptera</taxon>
        <taxon>Auchenorrhyncha</taxon>
        <taxon>Cercopoidea</taxon>
        <taxon>Clastopteridae</taxon>
        <taxon>Clastoptera</taxon>
    </lineage>
</organism>
<protein>
    <submittedName>
        <fullName evidence="2">Uncharacterized protein</fullName>
    </submittedName>
</protein>
<reference evidence="2" key="1">
    <citation type="submission" date="2015-12" db="EMBL/GenBank/DDBJ databases">
        <title>De novo transcriptome assembly of four potential Pierce s Disease insect vectors from Arizona vineyards.</title>
        <authorList>
            <person name="Tassone E.E."/>
        </authorList>
    </citation>
    <scope>NUCLEOTIDE SEQUENCE</scope>
</reference>
<keyword evidence="1" id="KW-0732">Signal</keyword>
<gene>
    <name evidence="2" type="ORF">g.4250</name>
</gene>
<dbReference type="Gene3D" id="3.40.50.300">
    <property type="entry name" value="P-loop containing nucleotide triphosphate hydrolases"/>
    <property type="match status" value="1"/>
</dbReference>
<name>A0A1B6DV37_9HEMI</name>
<dbReference type="SUPFAM" id="SSF52540">
    <property type="entry name" value="P-loop containing nucleoside triphosphate hydrolases"/>
    <property type="match status" value="1"/>
</dbReference>
<evidence type="ECO:0000313" key="2">
    <source>
        <dbReference type="EMBL" id="JAS29544.1"/>
    </source>
</evidence>
<feature type="chain" id="PRO_5008581537" evidence="1">
    <location>
        <begin position="24"/>
        <end position="286"/>
    </location>
</feature>
<feature type="signal peptide" evidence="1">
    <location>
        <begin position="1"/>
        <end position="23"/>
    </location>
</feature>
<dbReference type="AlphaFoldDB" id="A0A1B6DV37"/>
<accession>A0A1B6DV37</accession>